<dbReference type="RefSeq" id="WP_330158969.1">
    <property type="nucleotide sequence ID" value="NZ_BAAAJA010000001.1"/>
</dbReference>
<accession>A0ABU7KRI2</accession>
<evidence type="ECO:0000313" key="3">
    <source>
        <dbReference type="Proteomes" id="UP001348641"/>
    </source>
</evidence>
<comment type="caution">
    <text evidence="2">The sequence shown here is derived from an EMBL/GenBank/DDBJ whole genome shotgun (WGS) entry which is preliminary data.</text>
</comment>
<gene>
    <name evidence="2" type="ORF">Q8A49_15545</name>
</gene>
<reference evidence="2 3" key="1">
    <citation type="submission" date="2023-07" db="EMBL/GenBank/DDBJ databases">
        <authorList>
            <person name="Girao M."/>
            <person name="Carvalho M.F."/>
        </authorList>
    </citation>
    <scope>NUCLEOTIDE SEQUENCE [LARGE SCALE GENOMIC DNA]</scope>
    <source>
        <strain evidence="2 3">66/93</strain>
    </source>
</reference>
<feature type="region of interest" description="Disordered" evidence="1">
    <location>
        <begin position="92"/>
        <end position="120"/>
    </location>
</feature>
<dbReference type="PROSITE" id="PS51318">
    <property type="entry name" value="TAT"/>
    <property type="match status" value="1"/>
</dbReference>
<dbReference type="Proteomes" id="UP001348641">
    <property type="component" value="Unassembled WGS sequence"/>
</dbReference>
<evidence type="ECO:0000256" key="1">
    <source>
        <dbReference type="SAM" id="MobiDB-lite"/>
    </source>
</evidence>
<dbReference type="EMBL" id="JAUUCC010000036">
    <property type="protein sequence ID" value="MEE2051915.1"/>
    <property type="molecule type" value="Genomic_DNA"/>
</dbReference>
<dbReference type="Pfam" id="PF13668">
    <property type="entry name" value="Ferritin_2"/>
    <property type="match status" value="1"/>
</dbReference>
<organism evidence="2 3">
    <name type="scientific">Nocardiopsis tropica</name>
    <dbReference type="NCBI Taxonomy" id="109330"/>
    <lineage>
        <taxon>Bacteria</taxon>
        <taxon>Bacillati</taxon>
        <taxon>Actinomycetota</taxon>
        <taxon>Actinomycetes</taxon>
        <taxon>Streptosporangiales</taxon>
        <taxon>Nocardiopsidaceae</taxon>
        <taxon>Nocardiopsis</taxon>
    </lineage>
</organism>
<protein>
    <submittedName>
        <fullName evidence="2">Ferritin-like domain-containing protein</fullName>
    </submittedName>
</protein>
<name>A0ABU7KRI2_9ACTN</name>
<dbReference type="InterPro" id="IPR006311">
    <property type="entry name" value="TAT_signal"/>
</dbReference>
<evidence type="ECO:0000313" key="2">
    <source>
        <dbReference type="EMBL" id="MEE2051915.1"/>
    </source>
</evidence>
<sequence length="171" mass="17203">MGQVNGCVSRRTVLGAAVAGAAVAGLAGCGEAEWYPADVTPDEYVLRSVIREKERTVSLYEAAIAGGTGPADLLERLLEHHLTHVDALVESLPEDASPTPPADLAGGGEAPPEDGAAPGEALDTAGLRLLESAATSARLDQAAAVSDPGLAQLISGIGACEAGHAYLLARA</sequence>
<proteinExistence type="predicted"/>